<evidence type="ECO:0000313" key="8">
    <source>
        <dbReference type="EMBL" id="TFK51036.1"/>
    </source>
</evidence>
<dbReference type="EMBL" id="ML213512">
    <property type="protein sequence ID" value="TFK51036.1"/>
    <property type="molecule type" value="Genomic_DNA"/>
</dbReference>
<feature type="transmembrane region" description="Helical" evidence="6">
    <location>
        <begin position="154"/>
        <end position="176"/>
    </location>
</feature>
<comment type="similarity">
    <text evidence="2">Belongs to the steroid 5-alpha reductase family.</text>
</comment>
<dbReference type="Gene3D" id="1.20.120.1630">
    <property type="match status" value="1"/>
</dbReference>
<keyword evidence="3 6" id="KW-0812">Transmembrane</keyword>
<dbReference type="OrthoDB" id="5788137at2759"/>
<gene>
    <name evidence="8" type="ORF">OE88DRAFT_1660247</name>
</gene>
<dbReference type="Pfam" id="PF02544">
    <property type="entry name" value="Steroid_dh"/>
    <property type="match status" value="1"/>
</dbReference>
<accession>A0A5C3N3L6</accession>
<dbReference type="Proteomes" id="UP000305948">
    <property type="component" value="Unassembled WGS sequence"/>
</dbReference>
<dbReference type="PROSITE" id="PS50244">
    <property type="entry name" value="S5A_REDUCTASE"/>
    <property type="match status" value="1"/>
</dbReference>
<feature type="transmembrane region" description="Helical" evidence="6">
    <location>
        <begin position="125"/>
        <end position="142"/>
    </location>
</feature>
<dbReference type="GO" id="GO:0006629">
    <property type="term" value="P:lipid metabolic process"/>
    <property type="evidence" value="ECO:0007669"/>
    <property type="project" value="InterPro"/>
</dbReference>
<dbReference type="InterPro" id="IPR001104">
    <property type="entry name" value="3-oxo-5_a-steroid_4-DH_C"/>
</dbReference>
<dbReference type="PANTHER" id="PTHR10556:SF43">
    <property type="entry name" value="STEROID 5-ALPHA-REDUCTASE DET2"/>
    <property type="match status" value="1"/>
</dbReference>
<dbReference type="InterPro" id="IPR039357">
    <property type="entry name" value="SRD5A/TECR"/>
</dbReference>
<evidence type="ECO:0000256" key="2">
    <source>
        <dbReference type="ARBA" id="ARBA00007742"/>
    </source>
</evidence>
<comment type="subcellular location">
    <subcellularLocation>
        <location evidence="1">Membrane</location>
        <topology evidence="1">Multi-pass membrane protein</topology>
    </subcellularLocation>
</comment>
<dbReference type="PANTHER" id="PTHR10556">
    <property type="entry name" value="3-OXO-5-ALPHA-STEROID 4-DEHYDROGENASE"/>
    <property type="match status" value="1"/>
</dbReference>
<proteinExistence type="inferred from homology"/>
<keyword evidence="5 6" id="KW-0472">Membrane</keyword>
<feature type="transmembrane region" description="Helical" evidence="6">
    <location>
        <begin position="92"/>
        <end position="110"/>
    </location>
</feature>
<organism evidence="8 9">
    <name type="scientific">Heliocybe sulcata</name>
    <dbReference type="NCBI Taxonomy" id="5364"/>
    <lineage>
        <taxon>Eukaryota</taxon>
        <taxon>Fungi</taxon>
        <taxon>Dikarya</taxon>
        <taxon>Basidiomycota</taxon>
        <taxon>Agaricomycotina</taxon>
        <taxon>Agaricomycetes</taxon>
        <taxon>Gloeophyllales</taxon>
        <taxon>Gloeophyllaceae</taxon>
        <taxon>Heliocybe</taxon>
    </lineage>
</organism>
<feature type="transmembrane region" description="Helical" evidence="6">
    <location>
        <begin position="191"/>
        <end position="209"/>
    </location>
</feature>
<evidence type="ECO:0000256" key="5">
    <source>
        <dbReference type="ARBA" id="ARBA00023136"/>
    </source>
</evidence>
<protein>
    <recommendedName>
        <fullName evidence="7">3-oxo-5-alpha-steroid 4-dehydrogenase C-terminal domain-containing protein</fullName>
    </recommendedName>
</protein>
<evidence type="ECO:0000256" key="1">
    <source>
        <dbReference type="ARBA" id="ARBA00004141"/>
    </source>
</evidence>
<evidence type="ECO:0000256" key="4">
    <source>
        <dbReference type="ARBA" id="ARBA00022989"/>
    </source>
</evidence>
<feature type="transmembrane region" description="Helical" evidence="6">
    <location>
        <begin position="54"/>
        <end position="71"/>
    </location>
</feature>
<keyword evidence="9" id="KW-1185">Reference proteome</keyword>
<keyword evidence="4 6" id="KW-1133">Transmembrane helix</keyword>
<feature type="domain" description="3-oxo-5-alpha-steroid 4-dehydrogenase C-terminal" evidence="7">
    <location>
        <begin position="154"/>
        <end position="330"/>
    </location>
</feature>
<evidence type="ECO:0000259" key="7">
    <source>
        <dbReference type="Pfam" id="PF02544"/>
    </source>
</evidence>
<evidence type="ECO:0000256" key="6">
    <source>
        <dbReference type="SAM" id="Phobius"/>
    </source>
</evidence>
<evidence type="ECO:0000256" key="3">
    <source>
        <dbReference type="ARBA" id="ARBA00022692"/>
    </source>
</evidence>
<name>A0A5C3N3L6_9AGAM</name>
<dbReference type="GO" id="GO:0016627">
    <property type="term" value="F:oxidoreductase activity, acting on the CH-CH group of donors"/>
    <property type="evidence" value="ECO:0007669"/>
    <property type="project" value="InterPro"/>
</dbReference>
<evidence type="ECO:0000313" key="9">
    <source>
        <dbReference type="Proteomes" id="UP000305948"/>
    </source>
</evidence>
<sequence length="330" mass="37589">MGDVPILLSSLESELPLLLLPSVKHRLTTKRRMSMLWKPDVSTAAAWYNEGRKWFLITPLLASPTTFLINAPFGRFSPKGESIFMVDGIKSWILMELVSPLCFLYSYYISPLTPRTHTPSLRDPTTPFVALFLIHYTNRALLSPLRTPSRSKSHLMVPLAAVLFNTVNGSLLGTYFSSTQGISSAASMPNWRFWLGLGMWAAGFVGNIVHDEMLLNIRRNKMGEQEQQKAEGKKPKENHYAIPHGLLYNFISYPNYFCEWIEWIGFALACSPVPSLASGAEFMRTVSPPWLFLIAEVATMLPRAWKGHKWYHEKFPDYPKERRAVVPFIF</sequence>
<dbReference type="STRING" id="5364.A0A5C3N3L6"/>
<reference evidence="8 9" key="1">
    <citation type="journal article" date="2019" name="Nat. Ecol. Evol.">
        <title>Megaphylogeny resolves global patterns of mushroom evolution.</title>
        <authorList>
            <person name="Varga T."/>
            <person name="Krizsan K."/>
            <person name="Foldi C."/>
            <person name="Dima B."/>
            <person name="Sanchez-Garcia M."/>
            <person name="Sanchez-Ramirez S."/>
            <person name="Szollosi G.J."/>
            <person name="Szarkandi J.G."/>
            <person name="Papp V."/>
            <person name="Albert L."/>
            <person name="Andreopoulos W."/>
            <person name="Angelini C."/>
            <person name="Antonin V."/>
            <person name="Barry K.W."/>
            <person name="Bougher N.L."/>
            <person name="Buchanan P."/>
            <person name="Buyck B."/>
            <person name="Bense V."/>
            <person name="Catcheside P."/>
            <person name="Chovatia M."/>
            <person name="Cooper J."/>
            <person name="Damon W."/>
            <person name="Desjardin D."/>
            <person name="Finy P."/>
            <person name="Geml J."/>
            <person name="Haridas S."/>
            <person name="Hughes K."/>
            <person name="Justo A."/>
            <person name="Karasinski D."/>
            <person name="Kautmanova I."/>
            <person name="Kiss B."/>
            <person name="Kocsube S."/>
            <person name="Kotiranta H."/>
            <person name="LaButti K.M."/>
            <person name="Lechner B.E."/>
            <person name="Liimatainen K."/>
            <person name="Lipzen A."/>
            <person name="Lukacs Z."/>
            <person name="Mihaltcheva S."/>
            <person name="Morgado L.N."/>
            <person name="Niskanen T."/>
            <person name="Noordeloos M.E."/>
            <person name="Ohm R.A."/>
            <person name="Ortiz-Santana B."/>
            <person name="Ovrebo C."/>
            <person name="Racz N."/>
            <person name="Riley R."/>
            <person name="Savchenko A."/>
            <person name="Shiryaev A."/>
            <person name="Soop K."/>
            <person name="Spirin V."/>
            <person name="Szebenyi C."/>
            <person name="Tomsovsky M."/>
            <person name="Tulloss R.E."/>
            <person name="Uehling J."/>
            <person name="Grigoriev I.V."/>
            <person name="Vagvolgyi C."/>
            <person name="Papp T."/>
            <person name="Martin F.M."/>
            <person name="Miettinen O."/>
            <person name="Hibbett D.S."/>
            <person name="Nagy L.G."/>
        </authorList>
    </citation>
    <scope>NUCLEOTIDE SEQUENCE [LARGE SCALE GENOMIC DNA]</scope>
    <source>
        <strain evidence="8 9">OMC1185</strain>
    </source>
</reference>
<dbReference type="AlphaFoldDB" id="A0A5C3N3L6"/>
<dbReference type="GO" id="GO:0016020">
    <property type="term" value="C:membrane"/>
    <property type="evidence" value="ECO:0007669"/>
    <property type="project" value="UniProtKB-SubCell"/>
</dbReference>